<evidence type="ECO:0000313" key="1">
    <source>
        <dbReference type="EMBL" id="ASV72725.1"/>
    </source>
</evidence>
<dbReference type="AlphaFoldDB" id="A0A286R9T2"/>
<reference evidence="1 2" key="1">
    <citation type="journal article" name="Front. Microbiol.">
        <title>Sugar Metabolism of the First Thermophilic Planctomycete Thermogutta terrifontis: Comparative Genomic and Transcriptomic Approaches.</title>
        <authorList>
            <person name="Elcheninov A.G."/>
            <person name="Menzel P."/>
            <person name="Gudbergsdottir S.R."/>
            <person name="Slesarev A.I."/>
            <person name="Kadnikov V.V."/>
            <person name="Krogh A."/>
            <person name="Bonch-Osmolovskaya E.A."/>
            <person name="Peng X."/>
            <person name="Kublanov I.V."/>
        </authorList>
    </citation>
    <scope>NUCLEOTIDE SEQUENCE [LARGE SCALE GENOMIC DNA]</scope>
    <source>
        <strain evidence="1 2">R1</strain>
    </source>
</reference>
<gene>
    <name evidence="1" type="ORF">THTE_0123</name>
</gene>
<protein>
    <submittedName>
        <fullName evidence="1">Uncharacterized protein</fullName>
    </submittedName>
</protein>
<accession>A0A286R9T2</accession>
<keyword evidence="2" id="KW-1185">Reference proteome</keyword>
<dbReference type="EMBL" id="CP018477">
    <property type="protein sequence ID" value="ASV72725.1"/>
    <property type="molecule type" value="Genomic_DNA"/>
</dbReference>
<proteinExistence type="predicted"/>
<organism evidence="1 2">
    <name type="scientific">Thermogutta terrifontis</name>
    <dbReference type="NCBI Taxonomy" id="1331910"/>
    <lineage>
        <taxon>Bacteria</taxon>
        <taxon>Pseudomonadati</taxon>
        <taxon>Planctomycetota</taxon>
        <taxon>Planctomycetia</taxon>
        <taxon>Pirellulales</taxon>
        <taxon>Thermoguttaceae</taxon>
        <taxon>Thermogutta</taxon>
    </lineage>
</organism>
<name>A0A286R9T2_9BACT</name>
<dbReference type="KEGG" id="ttf:THTE_0123"/>
<sequence length="55" mass="6007">MPLIPFLRRDPLVGSAHQDRMIDRLSAGTTSVPLRPVGAIHELPLPVFAPNISHV</sequence>
<evidence type="ECO:0000313" key="2">
    <source>
        <dbReference type="Proteomes" id="UP000215086"/>
    </source>
</evidence>
<dbReference type="Proteomes" id="UP000215086">
    <property type="component" value="Chromosome"/>
</dbReference>